<evidence type="ECO:0000259" key="5">
    <source>
        <dbReference type="Pfam" id="PF04840"/>
    </source>
</evidence>
<evidence type="ECO:0000256" key="1">
    <source>
        <dbReference type="ARBA" id="ARBA00009250"/>
    </source>
</evidence>
<dbReference type="Pfam" id="PF04840">
    <property type="entry name" value="Vps16_C"/>
    <property type="match status" value="1"/>
</dbReference>
<accession>T1EE09</accession>
<dbReference type="FunFam" id="1.10.150.780:FF:000001">
    <property type="entry name" value="Vacuolar protein sorting-associated protein 16 homolog"/>
    <property type="match status" value="1"/>
</dbReference>
<dbReference type="AlphaFoldDB" id="T1EE09"/>
<dbReference type="PIRSF" id="PIRSF007949">
    <property type="entry name" value="VPS16"/>
    <property type="match status" value="1"/>
</dbReference>
<dbReference type="Pfam" id="PF04841">
    <property type="entry name" value="Vps16_N"/>
    <property type="match status" value="1"/>
</dbReference>
<dbReference type="EMBL" id="AMQM01000655">
    <property type="status" value="NOT_ANNOTATED_CDS"/>
    <property type="molecule type" value="Genomic_DNA"/>
</dbReference>
<feature type="domain" description="Vps16 C-terminal" evidence="5">
    <location>
        <begin position="478"/>
        <end position="791"/>
    </location>
</feature>
<comment type="function">
    <text evidence="4">Plays a role in vesicle-mediated protein trafficking to lysosomal compartments including the endocytic membrane transport and autophagic pathways. Believed to act as a core component of the putative HOPS and CORVET endosomal tethering complexes.</text>
</comment>
<dbReference type="EMBL" id="AMQM01000654">
    <property type="status" value="NOT_ANNOTATED_CDS"/>
    <property type="molecule type" value="Genomic_DNA"/>
</dbReference>
<keyword evidence="4" id="KW-0458">Lysosome</keyword>
<comment type="similarity">
    <text evidence="1 4">Belongs to the VPS16 family.</text>
</comment>
<dbReference type="InParanoid" id="T1EE09"/>
<dbReference type="OrthoDB" id="1792at2759"/>
<comment type="subunit">
    <text evidence="3">Core component of at least two putative endosomal tethering complexes, the homotypic fusion and vacuole protein sorting (HOPS) complex and the class C core vacuole/endosome tethering (CORVET) complex. Their common core is composed of the class C Vps proteins VPS11, VPS16, VPS18 and VPS33A, which in HOPS further associates with VPS39 and VPS41 and in CORVET with VPS8 and TGFBRAP1. Interacts with RAB5C. Interacts with STX17, MON1B. Associates with adapter protein complex 3 (AP-3) and clathrin:AP-3 complexes.</text>
</comment>
<dbReference type="RefSeq" id="XP_009015970.1">
    <property type="nucleotide sequence ID" value="XM_009017722.1"/>
</dbReference>
<keyword evidence="4" id="KW-0472">Membrane</keyword>
<organism evidence="8 9">
    <name type="scientific">Helobdella robusta</name>
    <name type="common">Californian leech</name>
    <dbReference type="NCBI Taxonomy" id="6412"/>
    <lineage>
        <taxon>Eukaryota</taxon>
        <taxon>Metazoa</taxon>
        <taxon>Spiralia</taxon>
        <taxon>Lophotrochozoa</taxon>
        <taxon>Annelida</taxon>
        <taxon>Clitellata</taxon>
        <taxon>Hirudinea</taxon>
        <taxon>Rhynchobdellida</taxon>
        <taxon>Glossiphoniidae</taxon>
        <taxon>Helobdella</taxon>
    </lineage>
</organism>
<evidence type="ECO:0000256" key="2">
    <source>
        <dbReference type="ARBA" id="ARBA00017947"/>
    </source>
</evidence>
<reference evidence="8" key="3">
    <citation type="submission" date="2015-06" db="UniProtKB">
        <authorList>
            <consortium name="EnsemblMetazoa"/>
        </authorList>
    </citation>
    <scope>IDENTIFICATION</scope>
</reference>
<dbReference type="GO" id="GO:0033263">
    <property type="term" value="C:CORVET complex"/>
    <property type="evidence" value="ECO:0007669"/>
    <property type="project" value="UniProtKB-UniRule"/>
</dbReference>
<sequence>MQWPDVVDFSKFEVSAATFGGPIALLLKPSTANNKPIIFILSSSGKELGLIRWNSGSLLKVGWSLKEELLCIQDDGNVLIYDIFGNFVRNFTMGKDASNVKVTDAQIFITASSSIGVVVLTASFRFYMVTNIYDARVRQLPDFPGCDLPPSSWCILNRALTPQILIARNSDLYLLDMTGSCEKQQIDSSLHPAAILEMCLSWDNKYLAMFLSSGTLWIGSSDLKNTYCKYATDNYSRPKQLAWCGTGAVLMNRPMFLLLVGPNMDDVRYDYDSPVHLIQERDGVRVLSVYSHEFIQKVPKELEDVFKIGSVEPSAVLFESAKFFIEGKKEAHEYLKLIGNDLLHAVQGCLVASGYEFDVKNQKALLKASSFGKCFLKDYDSKPFIQMCRMLRVLNELKSKDVGIPLTLLQLNQLTMENVIKRLLLRKLYWVAYEMSRYIKLNDKNGTHLVLSVWACDKVGGIDVTGFVSQQHQQQQPISYRDIIDKAIAHNRIDLALKLISREVRVCEQVPLLLKLNREADALNAAIKSGDTDLIFLVVFQWKDKLAHGEFLRSIRLFPVAFQLYLQHCREQNVEMLLDIHYQEDNHADEAVCRIMLSYDDDKFERRLGSLIAAQEASVKAKNDFLAKLIEDQIKLLKLQRRLEEEMNLPFIDLSIDDTIGQLIGKEEHKRVEQMRKDFKLSDKRFWWLKIQKLAELGQWLELDKFSKSKKSPIGYEPFVDVCIKYNNVNEGKNYLSKVLPEHLVMYHIKLGLLEQAGDLAIQTKNEDDVDLVLSKCSATSNRELYNKLMTFQSQLKR</sequence>
<dbReference type="InterPro" id="IPR036322">
    <property type="entry name" value="WD40_repeat_dom_sf"/>
</dbReference>
<feature type="domain" description="Vps16 N-terminal" evidence="6">
    <location>
        <begin position="1"/>
        <end position="383"/>
    </location>
</feature>
<dbReference type="PANTHER" id="PTHR12811">
    <property type="entry name" value="VACUOLAR PROTEIN SORTING VPS16"/>
    <property type="match status" value="1"/>
</dbReference>
<evidence type="ECO:0000313" key="8">
    <source>
        <dbReference type="EnsemblMetazoa" id="HelroP106217"/>
    </source>
</evidence>
<evidence type="ECO:0000256" key="4">
    <source>
        <dbReference type="PIRNR" id="PIRNR007949"/>
    </source>
</evidence>
<dbReference type="GO" id="GO:0030897">
    <property type="term" value="C:HOPS complex"/>
    <property type="evidence" value="ECO:0000318"/>
    <property type="project" value="GO_Central"/>
</dbReference>
<keyword evidence="4" id="KW-0653">Protein transport</keyword>
<reference evidence="9" key="1">
    <citation type="submission" date="2012-12" db="EMBL/GenBank/DDBJ databases">
        <authorList>
            <person name="Hellsten U."/>
            <person name="Grimwood J."/>
            <person name="Chapman J.A."/>
            <person name="Shapiro H."/>
            <person name="Aerts A."/>
            <person name="Otillar R.P."/>
            <person name="Terry A.Y."/>
            <person name="Boore J.L."/>
            <person name="Simakov O."/>
            <person name="Marletaz F."/>
            <person name="Cho S.-J."/>
            <person name="Edsinger-Gonzales E."/>
            <person name="Havlak P."/>
            <person name="Kuo D.-H."/>
            <person name="Larsson T."/>
            <person name="Lv J."/>
            <person name="Arendt D."/>
            <person name="Savage R."/>
            <person name="Osoegawa K."/>
            <person name="de Jong P."/>
            <person name="Lindberg D.R."/>
            <person name="Seaver E.C."/>
            <person name="Weisblat D.A."/>
            <person name="Putnam N.H."/>
            <person name="Grigoriev I.V."/>
            <person name="Rokhsar D.S."/>
        </authorList>
    </citation>
    <scope>NUCLEOTIDE SEQUENCE</scope>
</reference>
<dbReference type="Proteomes" id="UP000015101">
    <property type="component" value="Unassembled WGS sequence"/>
</dbReference>
<keyword evidence="9" id="KW-1185">Reference proteome</keyword>
<evidence type="ECO:0000313" key="7">
    <source>
        <dbReference type="EMBL" id="ESO06602.1"/>
    </source>
</evidence>
<dbReference type="GO" id="GO:0005765">
    <property type="term" value="C:lysosomal membrane"/>
    <property type="evidence" value="ECO:0007669"/>
    <property type="project" value="UniProtKB-SubCell"/>
</dbReference>
<dbReference type="EnsemblMetazoa" id="HelroT106217">
    <property type="protein sequence ID" value="HelroP106217"/>
    <property type="gene ID" value="HelroG106217"/>
</dbReference>
<proteinExistence type="inferred from homology"/>
<dbReference type="GO" id="GO:0006886">
    <property type="term" value="P:intracellular protein transport"/>
    <property type="evidence" value="ECO:0007669"/>
    <property type="project" value="InterPro"/>
</dbReference>
<dbReference type="GO" id="GO:0016197">
    <property type="term" value="P:endosomal transport"/>
    <property type="evidence" value="ECO:0000318"/>
    <property type="project" value="GO_Central"/>
</dbReference>
<dbReference type="InterPro" id="IPR006926">
    <property type="entry name" value="Vps16_N"/>
</dbReference>
<dbReference type="GO" id="GO:0005768">
    <property type="term" value="C:endosome"/>
    <property type="evidence" value="ECO:0000318"/>
    <property type="project" value="GO_Central"/>
</dbReference>
<dbReference type="eggNOG" id="KOG2280">
    <property type="taxonomic scope" value="Eukaryota"/>
</dbReference>
<reference evidence="7 9" key="2">
    <citation type="journal article" date="2013" name="Nature">
        <title>Insights into bilaterian evolution from three spiralian genomes.</title>
        <authorList>
            <person name="Simakov O."/>
            <person name="Marletaz F."/>
            <person name="Cho S.J."/>
            <person name="Edsinger-Gonzales E."/>
            <person name="Havlak P."/>
            <person name="Hellsten U."/>
            <person name="Kuo D.H."/>
            <person name="Larsson T."/>
            <person name="Lv J."/>
            <person name="Arendt D."/>
            <person name="Savage R."/>
            <person name="Osoegawa K."/>
            <person name="de Jong P."/>
            <person name="Grimwood J."/>
            <person name="Chapman J.A."/>
            <person name="Shapiro H."/>
            <person name="Aerts A."/>
            <person name="Otillar R.P."/>
            <person name="Terry A.Y."/>
            <person name="Boore J.L."/>
            <person name="Grigoriev I.V."/>
            <person name="Lindberg D.R."/>
            <person name="Seaver E.C."/>
            <person name="Weisblat D.A."/>
            <person name="Putnam N.H."/>
            <person name="Rokhsar D.S."/>
        </authorList>
    </citation>
    <scope>NUCLEOTIDE SEQUENCE</scope>
</reference>
<dbReference type="Gene3D" id="1.10.150.780">
    <property type="entry name" value="Vps16, C-terminal region"/>
    <property type="match status" value="1"/>
</dbReference>
<dbReference type="GO" id="GO:0042144">
    <property type="term" value="P:vacuole fusion, non-autophagic"/>
    <property type="evidence" value="ECO:0000318"/>
    <property type="project" value="GO_Central"/>
</dbReference>
<dbReference type="PANTHER" id="PTHR12811:SF0">
    <property type="entry name" value="VACUOLAR PROTEIN SORTING-ASSOCIATED PROTEIN 16 HOMOLOG"/>
    <property type="match status" value="1"/>
</dbReference>
<dbReference type="KEGG" id="hro:HELRODRAFT_106217"/>
<evidence type="ECO:0000256" key="3">
    <source>
        <dbReference type="ARBA" id="ARBA00061859"/>
    </source>
</evidence>
<dbReference type="FunCoup" id="T1EE09">
    <property type="interactions" value="2307"/>
</dbReference>
<dbReference type="GO" id="GO:0003779">
    <property type="term" value="F:actin binding"/>
    <property type="evidence" value="ECO:0000318"/>
    <property type="project" value="GO_Central"/>
</dbReference>
<name>T1EE09_HELRO</name>
<dbReference type="SUPFAM" id="SSF50978">
    <property type="entry name" value="WD40 repeat-like"/>
    <property type="match status" value="1"/>
</dbReference>
<evidence type="ECO:0000313" key="9">
    <source>
        <dbReference type="Proteomes" id="UP000015101"/>
    </source>
</evidence>
<keyword evidence="4" id="KW-0967">Endosome</keyword>
<dbReference type="CTD" id="20194811"/>
<dbReference type="STRING" id="6412.T1EE09"/>
<keyword evidence="4" id="KW-0813">Transport</keyword>
<dbReference type="OMA" id="WCGDDCL"/>
<comment type="subcellular location">
    <subcellularLocation>
        <location evidence="4">Late endosome membrane</location>
        <topology evidence="4">Peripheral membrane protein</topology>
        <orientation evidence="4">Cytoplasmic side</orientation>
    </subcellularLocation>
    <subcellularLocation>
        <location evidence="4">Lysosome membrane</location>
        <topology evidence="4">Peripheral membrane protein</topology>
        <orientation evidence="4">Cytoplasmic side</orientation>
    </subcellularLocation>
    <text evidence="4">Cytoplasmic, peripheral membrane protein associated with late endosomes/lysosomes.</text>
</comment>
<dbReference type="InterPro" id="IPR038132">
    <property type="entry name" value="Vps16_C_sf"/>
</dbReference>
<dbReference type="HOGENOM" id="CLU_008909_0_0_1"/>
<gene>
    <name evidence="8" type="primary">20194811</name>
    <name evidence="7" type="ORF">HELRODRAFT_106217</name>
</gene>
<dbReference type="InterPro" id="IPR006925">
    <property type="entry name" value="Vps16_C"/>
</dbReference>
<protein>
    <recommendedName>
        <fullName evidence="2 4">Vacuolar protein sorting-associated protein 16 homolog</fullName>
    </recommendedName>
</protein>
<evidence type="ECO:0000259" key="6">
    <source>
        <dbReference type="Pfam" id="PF04841"/>
    </source>
</evidence>
<dbReference type="EMBL" id="KB096324">
    <property type="protein sequence ID" value="ESO06602.1"/>
    <property type="molecule type" value="Genomic_DNA"/>
</dbReference>
<dbReference type="GeneID" id="20194811"/>
<dbReference type="InterPro" id="IPR016534">
    <property type="entry name" value="VPS16"/>
</dbReference>
<dbReference type="GO" id="GO:0031902">
    <property type="term" value="C:late endosome membrane"/>
    <property type="evidence" value="ECO:0007669"/>
    <property type="project" value="UniProtKB-SubCell"/>
</dbReference>